<reference evidence="2 3" key="1">
    <citation type="submission" date="2019-03" db="EMBL/GenBank/DDBJ databases">
        <title>Jiella endophytica sp. nov., a novel endophytic bacterium isolated from root of Ficus microcarpa Linn. f.</title>
        <authorList>
            <person name="Tuo L."/>
        </authorList>
    </citation>
    <scope>NUCLEOTIDE SEQUENCE [LARGE SCALE GENOMIC DNA]</scope>
    <source>
        <strain evidence="2 3">CBS5Q-3</strain>
    </source>
</reference>
<sequence length="313" mass="34167">MATSNPLQFWRVTKNSQYNYTVVSDTGSVYTVTDDGTDPGDNPNILGDVDPDNFQDSGGLSDIYRSALQNGRGFIAYSPTYGYYLFQYAAYYTAGATITTVNADFAICFASGTRIETARGPVAVEDLEIGDMAVTASGAERPIRWIGRRVADCTGKHADEAPVRVRAGAFADGVPARDVLLSPGHPVLARRGGREFLVPIKQLVNGTSITRSRIGRVTYWHVELDEHDILLAEGLPAESFFERGGRNWFGAVDLDEVAANPGLVPEGERRRCRPVAFQGPLVEAERQRLAARVEAGQVDLIEKDAQLPERRVA</sequence>
<proteinExistence type="predicted"/>
<dbReference type="EMBL" id="SOZD01000002">
    <property type="protein sequence ID" value="TFF25592.1"/>
    <property type="molecule type" value="Genomic_DNA"/>
</dbReference>
<evidence type="ECO:0000313" key="3">
    <source>
        <dbReference type="Proteomes" id="UP000298179"/>
    </source>
</evidence>
<comment type="caution">
    <text evidence="2">The sequence shown here is derived from an EMBL/GenBank/DDBJ whole genome shotgun (WGS) entry which is preliminary data.</text>
</comment>
<dbReference type="OrthoDB" id="6305173at2"/>
<name>A0A4Y8RPL7_9HYPH</name>
<dbReference type="Pfam" id="PF13403">
    <property type="entry name" value="Hint_2"/>
    <property type="match status" value="1"/>
</dbReference>
<dbReference type="RefSeq" id="WP_134761760.1">
    <property type="nucleotide sequence ID" value="NZ_SOZD01000002.1"/>
</dbReference>
<evidence type="ECO:0000259" key="1">
    <source>
        <dbReference type="Pfam" id="PF13403"/>
    </source>
</evidence>
<accession>A0A4Y8RPL7</accession>
<feature type="domain" description="Hedgehog/Intein (Hint)" evidence="1">
    <location>
        <begin position="107"/>
        <end position="242"/>
    </location>
</feature>
<keyword evidence="3" id="KW-1185">Reference proteome</keyword>
<dbReference type="InterPro" id="IPR028992">
    <property type="entry name" value="Hedgehog/Intein_dom"/>
</dbReference>
<gene>
    <name evidence="2" type="ORF">E3C22_09630</name>
</gene>
<dbReference type="AlphaFoldDB" id="A0A4Y8RPL7"/>
<dbReference type="InterPro" id="IPR036844">
    <property type="entry name" value="Hint_dom_sf"/>
</dbReference>
<dbReference type="Gene3D" id="2.170.16.10">
    <property type="entry name" value="Hedgehog/Intein (Hint) domain"/>
    <property type="match status" value="1"/>
</dbReference>
<evidence type="ECO:0000313" key="2">
    <source>
        <dbReference type="EMBL" id="TFF25592.1"/>
    </source>
</evidence>
<protein>
    <submittedName>
        <fullName evidence="2">Hint domain-containing protein</fullName>
    </submittedName>
</protein>
<dbReference type="SUPFAM" id="SSF51294">
    <property type="entry name" value="Hedgehog/intein (Hint) domain"/>
    <property type="match status" value="1"/>
</dbReference>
<organism evidence="2 3">
    <name type="scientific">Jiella endophytica</name>
    <dbReference type="NCBI Taxonomy" id="2558362"/>
    <lineage>
        <taxon>Bacteria</taxon>
        <taxon>Pseudomonadati</taxon>
        <taxon>Pseudomonadota</taxon>
        <taxon>Alphaproteobacteria</taxon>
        <taxon>Hyphomicrobiales</taxon>
        <taxon>Aurantimonadaceae</taxon>
        <taxon>Jiella</taxon>
    </lineage>
</organism>
<dbReference type="Proteomes" id="UP000298179">
    <property type="component" value="Unassembled WGS sequence"/>
</dbReference>